<comment type="caution">
    <text evidence="5">The sequence shown here is derived from an EMBL/GenBank/DDBJ whole genome shotgun (WGS) entry which is preliminary data.</text>
</comment>
<dbReference type="InterPro" id="IPR050090">
    <property type="entry name" value="Tyrosine_recombinase_XerCD"/>
</dbReference>
<dbReference type="AlphaFoldDB" id="A0A1F5EEY6"/>
<organism evidence="5 6">
    <name type="scientific">Candidatus Berkelbacteria bacterium RIFCSPHIGHO2_12_FULL_36_9</name>
    <dbReference type="NCBI Taxonomy" id="1797469"/>
    <lineage>
        <taxon>Bacteria</taxon>
        <taxon>Candidatus Berkelbacteria</taxon>
    </lineage>
</organism>
<dbReference type="InterPro" id="IPR011010">
    <property type="entry name" value="DNA_brk_join_enz"/>
</dbReference>
<evidence type="ECO:0000256" key="2">
    <source>
        <dbReference type="ARBA" id="ARBA00022908"/>
    </source>
</evidence>
<dbReference type="PANTHER" id="PTHR30349">
    <property type="entry name" value="PHAGE INTEGRASE-RELATED"/>
    <property type="match status" value="1"/>
</dbReference>
<dbReference type="STRING" id="1797469.A3F08_00005"/>
<dbReference type="EMBL" id="MEZV01000050">
    <property type="protein sequence ID" value="OGD65860.1"/>
    <property type="molecule type" value="Genomic_DNA"/>
</dbReference>
<dbReference type="GO" id="GO:0015074">
    <property type="term" value="P:DNA integration"/>
    <property type="evidence" value="ECO:0007669"/>
    <property type="project" value="UniProtKB-KW"/>
</dbReference>
<gene>
    <name evidence="5" type="ORF">A3F08_00005</name>
</gene>
<feature type="domain" description="Tyr recombinase" evidence="4">
    <location>
        <begin position="1"/>
        <end position="185"/>
    </location>
</feature>
<dbReference type="InterPro" id="IPR013762">
    <property type="entry name" value="Integrase-like_cat_sf"/>
</dbReference>
<dbReference type="GO" id="GO:0006310">
    <property type="term" value="P:DNA recombination"/>
    <property type="evidence" value="ECO:0007669"/>
    <property type="project" value="UniProtKB-KW"/>
</dbReference>
<dbReference type="GO" id="GO:0003677">
    <property type="term" value="F:DNA binding"/>
    <property type="evidence" value="ECO:0007669"/>
    <property type="project" value="InterPro"/>
</dbReference>
<proteinExistence type="predicted"/>
<evidence type="ECO:0000259" key="4">
    <source>
        <dbReference type="PROSITE" id="PS51898"/>
    </source>
</evidence>
<dbReference type="Pfam" id="PF00589">
    <property type="entry name" value="Phage_integrase"/>
    <property type="match status" value="1"/>
</dbReference>
<dbReference type="SUPFAM" id="SSF56349">
    <property type="entry name" value="DNA breaking-rejoining enzymes"/>
    <property type="match status" value="1"/>
</dbReference>
<dbReference type="PANTHER" id="PTHR30349:SF77">
    <property type="entry name" value="TYROSINE RECOMBINASE XERC"/>
    <property type="match status" value="1"/>
</dbReference>
<keyword evidence="2" id="KW-0229">DNA integration</keyword>
<accession>A0A1F5EEY6</accession>
<dbReference type="PROSITE" id="PS51898">
    <property type="entry name" value="TYR_RECOMBINASE"/>
    <property type="match status" value="1"/>
</dbReference>
<evidence type="ECO:0000256" key="3">
    <source>
        <dbReference type="ARBA" id="ARBA00023172"/>
    </source>
</evidence>
<evidence type="ECO:0000256" key="1">
    <source>
        <dbReference type="ARBA" id="ARBA00004496"/>
    </source>
</evidence>
<comment type="subcellular location">
    <subcellularLocation>
        <location evidence="1">Cytoplasm</location>
    </subcellularLocation>
</comment>
<reference evidence="5 6" key="1">
    <citation type="journal article" date="2016" name="Nat. Commun.">
        <title>Thousands of microbial genomes shed light on interconnected biogeochemical processes in an aquifer system.</title>
        <authorList>
            <person name="Anantharaman K."/>
            <person name="Brown C.T."/>
            <person name="Hug L.A."/>
            <person name="Sharon I."/>
            <person name="Castelle C.J."/>
            <person name="Probst A.J."/>
            <person name="Thomas B.C."/>
            <person name="Singh A."/>
            <person name="Wilkins M.J."/>
            <person name="Karaoz U."/>
            <person name="Brodie E.L."/>
            <person name="Williams K.H."/>
            <person name="Hubbard S.S."/>
            <person name="Banfield J.F."/>
        </authorList>
    </citation>
    <scope>NUCLEOTIDE SEQUENCE [LARGE SCALE GENOMIC DNA]</scope>
</reference>
<sequence>MFSTGLRVSELVNLNRDKINLKTKEFNILGKGGKSRVIFLSNIAADWLGKYLATRKDKDKAVFVRHIKTVNPKLKTRNNKQILNSKPQIQNNLTMRQFNNETLKEKISKLRLTSRTIQRILNKYSKKAGITKKVTPHTLRHSFGTDLLRSGADIRAVQQLLGHASITTTQIYTHVTDQHLREVHQKFHGKK</sequence>
<protein>
    <recommendedName>
        <fullName evidence="4">Tyr recombinase domain-containing protein</fullName>
    </recommendedName>
</protein>
<dbReference type="Proteomes" id="UP000176451">
    <property type="component" value="Unassembled WGS sequence"/>
</dbReference>
<evidence type="ECO:0000313" key="5">
    <source>
        <dbReference type="EMBL" id="OGD65860.1"/>
    </source>
</evidence>
<dbReference type="GO" id="GO:0005737">
    <property type="term" value="C:cytoplasm"/>
    <property type="evidence" value="ECO:0007669"/>
    <property type="project" value="UniProtKB-SubCell"/>
</dbReference>
<dbReference type="Gene3D" id="1.10.443.10">
    <property type="entry name" value="Intergrase catalytic core"/>
    <property type="match status" value="1"/>
</dbReference>
<keyword evidence="3" id="KW-0233">DNA recombination</keyword>
<name>A0A1F5EEY6_9BACT</name>
<dbReference type="InterPro" id="IPR002104">
    <property type="entry name" value="Integrase_catalytic"/>
</dbReference>
<evidence type="ECO:0000313" key="6">
    <source>
        <dbReference type="Proteomes" id="UP000176451"/>
    </source>
</evidence>